<dbReference type="PANTHER" id="PTHR23028">
    <property type="entry name" value="ACETYLTRANSFERASE"/>
    <property type="match status" value="1"/>
</dbReference>
<dbReference type="Pfam" id="PF19040">
    <property type="entry name" value="SGNH"/>
    <property type="match status" value="1"/>
</dbReference>
<feature type="transmembrane region" description="Helical" evidence="1">
    <location>
        <begin position="71"/>
        <end position="90"/>
    </location>
</feature>
<dbReference type="GO" id="GO:0016747">
    <property type="term" value="F:acyltransferase activity, transferring groups other than amino-acyl groups"/>
    <property type="evidence" value="ECO:0007669"/>
    <property type="project" value="InterPro"/>
</dbReference>
<feature type="transmembrane region" description="Helical" evidence="1">
    <location>
        <begin position="340"/>
        <end position="361"/>
    </location>
</feature>
<evidence type="ECO:0000259" key="3">
    <source>
        <dbReference type="Pfam" id="PF19040"/>
    </source>
</evidence>
<reference evidence="5" key="1">
    <citation type="journal article" date="2014" name="BMC Genomics">
        <title>Genome sequencing of two Neorhizobium galegae strains reveals a noeT gene responsible for the unusual acetylation of the nodulation factors.</title>
        <authorList>
            <person name="Osterman J."/>
            <person name="Marsh J."/>
            <person name="Laine P.K."/>
            <person name="Zeng Z."/>
            <person name="Alatalo E."/>
            <person name="Sullivan J.T."/>
            <person name="Young J.P."/>
            <person name="Thomas-Oates J."/>
            <person name="Paulin L."/>
            <person name="Lindstrom K."/>
        </authorList>
    </citation>
    <scope>NUCLEOTIDE SEQUENCE [LARGE SCALE GENOMIC DNA]</scope>
    <source>
        <strain evidence="5">HAMBI 540</strain>
    </source>
</reference>
<feature type="transmembrane region" description="Helical" evidence="1">
    <location>
        <begin position="188"/>
        <end position="207"/>
    </location>
</feature>
<feature type="transmembrane region" description="Helical" evidence="1">
    <location>
        <begin position="308"/>
        <end position="328"/>
    </location>
</feature>
<dbReference type="HOGENOM" id="CLU_005679_10_2_5"/>
<keyword evidence="1" id="KW-1133">Transmembrane helix</keyword>
<dbReference type="PATRIC" id="fig|1028800.3.peg.868"/>
<dbReference type="OrthoDB" id="9796461at2"/>
<dbReference type="GeneID" id="25391803"/>
<feature type="transmembrane region" description="Helical" evidence="1">
    <location>
        <begin position="243"/>
        <end position="260"/>
    </location>
</feature>
<dbReference type="EMBL" id="HG938353">
    <property type="protein sequence ID" value="CDN47044.1"/>
    <property type="molecule type" value="Genomic_DNA"/>
</dbReference>
<dbReference type="eggNOG" id="COG1835">
    <property type="taxonomic scope" value="Bacteria"/>
</dbReference>
<accession>A0A068SMH8</accession>
<dbReference type="GO" id="GO:0016020">
    <property type="term" value="C:membrane"/>
    <property type="evidence" value="ECO:0007669"/>
    <property type="project" value="TreeGrafter"/>
</dbReference>
<keyword evidence="1" id="KW-0472">Membrane</keyword>
<keyword evidence="1" id="KW-0812">Transmembrane</keyword>
<evidence type="ECO:0000259" key="2">
    <source>
        <dbReference type="Pfam" id="PF01757"/>
    </source>
</evidence>
<evidence type="ECO:0000256" key="1">
    <source>
        <dbReference type="SAM" id="Phobius"/>
    </source>
</evidence>
<feature type="transmembrane region" description="Helical" evidence="1">
    <location>
        <begin position="272"/>
        <end position="288"/>
    </location>
</feature>
<dbReference type="Pfam" id="PF01757">
    <property type="entry name" value="Acyl_transf_3"/>
    <property type="match status" value="1"/>
</dbReference>
<dbReference type="InterPro" id="IPR043968">
    <property type="entry name" value="SGNH"/>
</dbReference>
<dbReference type="AlphaFoldDB" id="A0A068SMH8"/>
<sequence length="653" mass="71188">MKYRPEIDGLRAVAVVPVLIFHGGLGFRGGFVGVDVFFVISGYLITSIMYREVEGRKFSLVRFYERRLRRIAPALVCVCLACLPFAWAWMLPYELRDFGRSLYQVNLFVSNFYFWSKTGYFDSSNDLKPLLHTWSLGVEEQFYIIFPVVLMALRRFRRQFVLAAILLLSTASFLATQAVPLFDPAANFYLLPTRFWELGVGASISLANFDGEKARHGGLAAACGLAMIVLSCFFVEGGPYYPGWQTLPVVVGTALVLLFSSSENLAGRLLSARALVFVGLISYSLYLWHQPVLAFARLRLFTNDLSALTSALLLCVAALLAVVSYYLVERPFRDRNRVRTKGFLALAGVAVAASIASGIMFETTDGAAFRAPGLYEMTEVSTGLSKNCNGKMAPECSTSDSPEIAVWGDSFGAHLVEGILASAPDVKLVQFTKSLCGPFTEITYPVASDGRRSPEGCLSRNRDVLDAMATTKTLRYVAIGVNLDIYTESETFVRKDGQSVPASRALLLDSFLGSLSHLRQMGLSPVVFAPPPQTGTDVGGCVARSRLLEIAADRCDLSADDVNRRGRVATDIMNVVARDYPVIDLGTGRCNGTTCRVSEDGVSLYADAGHYSQGGIRLLGKKYHLYDLIVKAATEGCGNGSVPAARPAGICRP</sequence>
<feature type="transmembrane region" description="Helical" evidence="1">
    <location>
        <begin position="31"/>
        <end position="50"/>
    </location>
</feature>
<feature type="transmembrane region" description="Helical" evidence="1">
    <location>
        <begin position="131"/>
        <end position="153"/>
    </location>
</feature>
<feature type="transmembrane region" description="Helical" evidence="1">
    <location>
        <begin position="160"/>
        <end position="182"/>
    </location>
</feature>
<dbReference type="RefSeq" id="WP_051909236.1">
    <property type="nucleotide sequence ID" value="NZ_HG938353.1"/>
</dbReference>
<protein>
    <submittedName>
        <fullName evidence="4">O-antigen acetylase</fullName>
    </submittedName>
</protein>
<feature type="domain" description="SGNH" evidence="3">
    <location>
        <begin position="394"/>
        <end position="623"/>
    </location>
</feature>
<dbReference type="PANTHER" id="PTHR23028:SF53">
    <property type="entry name" value="ACYL_TRANSF_3 DOMAIN-CONTAINING PROTEIN"/>
    <property type="match status" value="1"/>
</dbReference>
<name>A0A068SMH8_NEOGA</name>
<dbReference type="KEGG" id="ngg:RG540_CH08550"/>
<evidence type="ECO:0000313" key="5">
    <source>
        <dbReference type="Proteomes" id="UP000028181"/>
    </source>
</evidence>
<gene>
    <name evidence="4" type="ORF">RG540_CH08550</name>
</gene>
<feature type="domain" description="Acyltransferase 3" evidence="2">
    <location>
        <begin position="5"/>
        <end position="324"/>
    </location>
</feature>
<evidence type="ECO:0000313" key="4">
    <source>
        <dbReference type="EMBL" id="CDN47044.1"/>
    </source>
</evidence>
<proteinExistence type="predicted"/>
<organism evidence="4 5">
    <name type="scientific">Neorhizobium galegae bv. orientalis str. HAMBI 540</name>
    <dbReference type="NCBI Taxonomy" id="1028800"/>
    <lineage>
        <taxon>Bacteria</taxon>
        <taxon>Pseudomonadati</taxon>
        <taxon>Pseudomonadota</taxon>
        <taxon>Alphaproteobacteria</taxon>
        <taxon>Hyphomicrobiales</taxon>
        <taxon>Rhizobiaceae</taxon>
        <taxon>Rhizobium/Agrobacterium group</taxon>
        <taxon>Neorhizobium</taxon>
    </lineage>
</organism>
<feature type="transmembrane region" description="Helical" evidence="1">
    <location>
        <begin position="219"/>
        <end position="237"/>
    </location>
</feature>
<dbReference type="GO" id="GO:0009103">
    <property type="term" value="P:lipopolysaccharide biosynthetic process"/>
    <property type="evidence" value="ECO:0007669"/>
    <property type="project" value="TreeGrafter"/>
</dbReference>
<dbReference type="InterPro" id="IPR002656">
    <property type="entry name" value="Acyl_transf_3_dom"/>
</dbReference>
<dbReference type="Proteomes" id="UP000028181">
    <property type="component" value="Chromosome I"/>
</dbReference>
<keyword evidence="5" id="KW-1185">Reference proteome</keyword>
<dbReference type="InterPro" id="IPR050879">
    <property type="entry name" value="Acyltransferase_3"/>
</dbReference>
<feature type="transmembrane region" description="Helical" evidence="1">
    <location>
        <begin position="7"/>
        <end position="25"/>
    </location>
</feature>